<dbReference type="Gramene" id="RZC59278">
    <property type="protein sequence ID" value="RZC59278"/>
    <property type="gene ID" value="C5167_006585"/>
</dbReference>
<reference evidence="1 2" key="1">
    <citation type="journal article" date="2018" name="Science">
        <title>The opium poppy genome and morphinan production.</title>
        <authorList>
            <person name="Guo L."/>
            <person name="Winzer T."/>
            <person name="Yang X."/>
            <person name="Li Y."/>
            <person name="Ning Z."/>
            <person name="He Z."/>
            <person name="Teodor R."/>
            <person name="Lu Y."/>
            <person name="Bowser T.A."/>
            <person name="Graham I.A."/>
            <person name="Ye K."/>
        </authorList>
    </citation>
    <scope>NUCLEOTIDE SEQUENCE [LARGE SCALE GENOMIC DNA]</scope>
    <source>
        <strain evidence="2">cv. HN1</strain>
        <tissue evidence="1">Leaves</tissue>
    </source>
</reference>
<accession>A0A4Y7JHK8</accession>
<sequence length="64" mass="7074">MKNGGDNDDECEVGSSNTPMIFRKTAGKCTSGEMFEIYALSIKKSLNPAQWDHQKESNNTVFAT</sequence>
<organism evidence="1 2">
    <name type="scientific">Papaver somniferum</name>
    <name type="common">Opium poppy</name>
    <dbReference type="NCBI Taxonomy" id="3469"/>
    <lineage>
        <taxon>Eukaryota</taxon>
        <taxon>Viridiplantae</taxon>
        <taxon>Streptophyta</taxon>
        <taxon>Embryophyta</taxon>
        <taxon>Tracheophyta</taxon>
        <taxon>Spermatophyta</taxon>
        <taxon>Magnoliopsida</taxon>
        <taxon>Ranunculales</taxon>
        <taxon>Papaveraceae</taxon>
        <taxon>Papaveroideae</taxon>
        <taxon>Papaver</taxon>
    </lineage>
</organism>
<gene>
    <name evidence="1" type="ORF">C5167_006585</name>
</gene>
<dbReference type="AlphaFoldDB" id="A0A4Y7JHK8"/>
<evidence type="ECO:0000313" key="1">
    <source>
        <dbReference type="EMBL" id="RZC59278.1"/>
    </source>
</evidence>
<name>A0A4Y7JHK8_PAPSO</name>
<dbReference type="Proteomes" id="UP000316621">
    <property type="component" value="Chromosome 4"/>
</dbReference>
<keyword evidence="2" id="KW-1185">Reference proteome</keyword>
<protein>
    <submittedName>
        <fullName evidence="1">Uncharacterized protein</fullName>
    </submittedName>
</protein>
<proteinExistence type="predicted"/>
<dbReference type="EMBL" id="CM010718">
    <property type="protein sequence ID" value="RZC59278.1"/>
    <property type="molecule type" value="Genomic_DNA"/>
</dbReference>
<evidence type="ECO:0000313" key="2">
    <source>
        <dbReference type="Proteomes" id="UP000316621"/>
    </source>
</evidence>